<accession>A0A1I2SLJ2</accession>
<dbReference type="EMBL" id="FOOI01000006">
    <property type="protein sequence ID" value="SFG53638.1"/>
    <property type="molecule type" value="Genomic_DNA"/>
</dbReference>
<evidence type="ECO:0000313" key="5">
    <source>
        <dbReference type="Proteomes" id="UP000533017"/>
    </source>
</evidence>
<evidence type="ECO:0000256" key="1">
    <source>
        <dbReference type="SAM" id="MobiDB-lite"/>
    </source>
</evidence>
<feature type="region of interest" description="Disordered" evidence="1">
    <location>
        <begin position="70"/>
        <end position="89"/>
    </location>
</feature>
<dbReference type="Proteomes" id="UP000533017">
    <property type="component" value="Unassembled WGS sequence"/>
</dbReference>
<reference evidence="2 5" key="2">
    <citation type="submission" date="2020-07" db="EMBL/GenBank/DDBJ databases">
        <title>Sequencing the genomes of 1000 actinobacteria strains.</title>
        <authorList>
            <person name="Klenk H.-P."/>
        </authorList>
    </citation>
    <scope>NUCLEOTIDE SEQUENCE [LARGE SCALE GENOMIC DNA]</scope>
    <source>
        <strain evidence="2 5">DSM 45117</strain>
    </source>
</reference>
<proteinExistence type="predicted"/>
<dbReference type="RefSeq" id="WP_092883480.1">
    <property type="nucleotide sequence ID" value="NZ_FOOI01000006.1"/>
</dbReference>
<reference evidence="3 4" key="1">
    <citation type="submission" date="2016-10" db="EMBL/GenBank/DDBJ databases">
        <authorList>
            <person name="de Groot N.N."/>
        </authorList>
    </citation>
    <scope>NUCLEOTIDE SEQUENCE [LARGE SCALE GENOMIC DNA]</scope>
    <source>
        <strain evidence="3 4">CPCC 202808</strain>
    </source>
</reference>
<dbReference type="AlphaFoldDB" id="A0A1I2SLJ2"/>
<sequence>MTAEREPATVGDQFAALVAEVLRRLSDQHAALAADLAARAGYWRTDPDAADHHAAARVLAADAEALEQSLRPGAAAARPTAVSRTEVWG</sequence>
<protein>
    <submittedName>
        <fullName evidence="3">Uncharacterized protein</fullName>
    </submittedName>
</protein>
<keyword evidence="5" id="KW-1185">Reference proteome</keyword>
<name>A0A1I2SLJ2_9ACTN</name>
<dbReference type="Proteomes" id="UP000199052">
    <property type="component" value="Unassembled WGS sequence"/>
</dbReference>
<dbReference type="STRING" id="504797.SAMN05421678_106272"/>
<evidence type="ECO:0000313" key="4">
    <source>
        <dbReference type="Proteomes" id="UP000199052"/>
    </source>
</evidence>
<dbReference type="EMBL" id="JACBZA010000001">
    <property type="protein sequence ID" value="NYH84021.1"/>
    <property type="molecule type" value="Genomic_DNA"/>
</dbReference>
<gene>
    <name evidence="2" type="ORF">FHR37_002872</name>
    <name evidence="3" type="ORF">SAMN05421678_106272</name>
</gene>
<evidence type="ECO:0000313" key="2">
    <source>
        <dbReference type="EMBL" id="NYH84021.1"/>
    </source>
</evidence>
<organism evidence="3 4">
    <name type="scientific">Actinopolymorpha cephalotaxi</name>
    <dbReference type="NCBI Taxonomy" id="504797"/>
    <lineage>
        <taxon>Bacteria</taxon>
        <taxon>Bacillati</taxon>
        <taxon>Actinomycetota</taxon>
        <taxon>Actinomycetes</taxon>
        <taxon>Propionibacteriales</taxon>
        <taxon>Actinopolymorphaceae</taxon>
        <taxon>Actinopolymorpha</taxon>
    </lineage>
</organism>
<evidence type="ECO:0000313" key="3">
    <source>
        <dbReference type="EMBL" id="SFG53638.1"/>
    </source>
</evidence>